<reference evidence="1 2" key="1">
    <citation type="submission" date="2013-09" db="EMBL/GenBank/DDBJ databases">
        <title>Complete genome sequence of Spiroplasma mirum suckling mouse cataract agent.</title>
        <authorList>
            <person name="Landry C.A."/>
            <person name="Bastian F.O."/>
            <person name="Thune R.L."/>
        </authorList>
    </citation>
    <scope>NUCLEOTIDE SEQUENCE [LARGE SCALE GENOMIC DNA]</scope>
    <source>
        <strain evidence="1 2">SMCA</strain>
    </source>
</reference>
<dbReference type="Proteomes" id="UP000019260">
    <property type="component" value="Chromosome"/>
</dbReference>
<dbReference type="AlphaFoldDB" id="W0GNB5"/>
<evidence type="ECO:0000313" key="2">
    <source>
        <dbReference type="Proteomes" id="UP000019260"/>
    </source>
</evidence>
<dbReference type="PATRIC" id="fig|838561.3.peg.104"/>
<dbReference type="EMBL" id="CP006720">
    <property type="protein sequence ID" value="AHI57479.1"/>
    <property type="molecule type" value="Genomic_DNA"/>
</dbReference>
<protein>
    <submittedName>
        <fullName evidence="1">Uncharacterized protein</fullName>
    </submittedName>
</protein>
<dbReference type="STRING" id="838561.P344_00530"/>
<dbReference type="InterPro" id="IPR043129">
    <property type="entry name" value="ATPase_NBD"/>
</dbReference>
<accession>W0GNB5</accession>
<organism evidence="1 2">
    <name type="scientific">Spiroplasma mirum ATCC 29335</name>
    <dbReference type="NCBI Taxonomy" id="838561"/>
    <lineage>
        <taxon>Bacteria</taxon>
        <taxon>Bacillati</taxon>
        <taxon>Mycoplasmatota</taxon>
        <taxon>Mollicutes</taxon>
        <taxon>Entomoplasmatales</taxon>
        <taxon>Spiroplasmataceae</taxon>
        <taxon>Spiroplasma</taxon>
    </lineage>
</organism>
<gene>
    <name evidence="1" type="ORF">P344_00530</name>
</gene>
<dbReference type="eggNOG" id="COG1940">
    <property type="taxonomic scope" value="Bacteria"/>
</dbReference>
<sequence length="88" mass="9690">MNQCLLQTGLTKLLNEQANQNPESSLGKLKAKLGDHLKLLDIKELFEQKDLLTTTTIFEGLIPLANHIAILLYILNPQAIILAGVSLI</sequence>
<keyword evidence="2" id="KW-1185">Reference proteome</keyword>
<dbReference type="SUPFAM" id="SSF53067">
    <property type="entry name" value="Actin-like ATPase domain"/>
    <property type="match status" value="1"/>
</dbReference>
<dbReference type="KEGG" id="smir:SMM_0087"/>
<dbReference type="RefSeq" id="WP_025331828.1">
    <property type="nucleotide sequence ID" value="NZ_CP002082.1"/>
</dbReference>
<name>W0GNB5_9MOLU</name>
<proteinExistence type="predicted"/>
<evidence type="ECO:0000313" key="1">
    <source>
        <dbReference type="EMBL" id="AHI57479.1"/>
    </source>
</evidence>
<dbReference type="HOGENOM" id="CLU_2467455_0_0_14"/>
<dbReference type="KEGG" id="smia:P344_00530"/>